<protein>
    <recommendedName>
        <fullName evidence="6">Rhamnogalacturonan endolyase</fullName>
    </recommendedName>
</protein>
<dbReference type="InterPro" id="IPR014718">
    <property type="entry name" value="GH-type_carb-bd"/>
</dbReference>
<evidence type="ECO:0008006" key="6">
    <source>
        <dbReference type="Google" id="ProtNLM"/>
    </source>
</evidence>
<gene>
    <name evidence="4" type="ORF">Nepgr_025669</name>
</gene>
<proteinExistence type="predicted"/>
<dbReference type="Gene3D" id="2.70.98.10">
    <property type="match status" value="1"/>
</dbReference>
<dbReference type="Proteomes" id="UP001279734">
    <property type="component" value="Unassembled WGS sequence"/>
</dbReference>
<dbReference type="InterPro" id="IPR010325">
    <property type="entry name" value="Rhamnogal_lyase"/>
</dbReference>
<feature type="domain" description="Rhamnogalacturonan lyase" evidence="3">
    <location>
        <begin position="188"/>
        <end position="257"/>
    </location>
</feature>
<dbReference type="InterPro" id="IPR051850">
    <property type="entry name" value="Polysacch_Lyase_4"/>
</dbReference>
<keyword evidence="1" id="KW-0732">Signal</keyword>
<dbReference type="AlphaFoldDB" id="A0AAD3T872"/>
<dbReference type="Gene3D" id="2.60.120.260">
    <property type="entry name" value="Galactose-binding domain-like"/>
    <property type="match status" value="1"/>
</dbReference>
<evidence type="ECO:0000259" key="2">
    <source>
        <dbReference type="Pfam" id="PF14683"/>
    </source>
</evidence>
<evidence type="ECO:0000313" key="4">
    <source>
        <dbReference type="EMBL" id="GMH23826.1"/>
    </source>
</evidence>
<dbReference type="InterPro" id="IPR013784">
    <property type="entry name" value="Carb-bd-like_fold"/>
</dbReference>
<dbReference type="Pfam" id="PF06045">
    <property type="entry name" value="Rhamnogal_lyase"/>
    <property type="match status" value="1"/>
</dbReference>
<dbReference type="FunFam" id="2.60.40.1120:FF:000033">
    <property type="entry name" value="Rhamnogalacturonate lyase B"/>
    <property type="match status" value="1"/>
</dbReference>
<keyword evidence="5" id="KW-1185">Reference proteome</keyword>
<dbReference type="EMBL" id="BSYO01000026">
    <property type="protein sequence ID" value="GMH23826.1"/>
    <property type="molecule type" value="Genomic_DNA"/>
</dbReference>
<dbReference type="PANTHER" id="PTHR32018:SF1">
    <property type="entry name" value="RHAMNOGALACTURONAN ENDOLYASE"/>
    <property type="match status" value="1"/>
</dbReference>
<dbReference type="Pfam" id="PF14686">
    <property type="entry name" value="fn3_3"/>
    <property type="match status" value="1"/>
</dbReference>
<organism evidence="4 5">
    <name type="scientific">Nepenthes gracilis</name>
    <name type="common">Slender pitcher plant</name>
    <dbReference type="NCBI Taxonomy" id="150966"/>
    <lineage>
        <taxon>Eukaryota</taxon>
        <taxon>Viridiplantae</taxon>
        <taxon>Streptophyta</taxon>
        <taxon>Embryophyta</taxon>
        <taxon>Tracheophyta</taxon>
        <taxon>Spermatophyta</taxon>
        <taxon>Magnoliopsida</taxon>
        <taxon>eudicotyledons</taxon>
        <taxon>Gunneridae</taxon>
        <taxon>Pentapetalae</taxon>
        <taxon>Caryophyllales</taxon>
        <taxon>Nepenthaceae</taxon>
        <taxon>Nepenthes</taxon>
    </lineage>
</organism>
<dbReference type="PANTHER" id="PTHR32018">
    <property type="entry name" value="RHAMNOGALACTURONATE LYASE FAMILY PROTEIN"/>
    <property type="match status" value="1"/>
</dbReference>
<dbReference type="InterPro" id="IPR008979">
    <property type="entry name" value="Galactose-bd-like_sf"/>
</dbReference>
<dbReference type="Gene3D" id="2.60.40.1120">
    <property type="entry name" value="Carboxypeptidase-like, regulatory domain"/>
    <property type="match status" value="1"/>
</dbReference>
<comment type="caution">
    <text evidence="4">The sequence shown here is derived from an EMBL/GenBank/DDBJ whole genome shotgun (WGS) entry which is preliminary data.</text>
</comment>
<dbReference type="Pfam" id="PF14683">
    <property type="entry name" value="CBM-like"/>
    <property type="match status" value="1"/>
</dbReference>
<dbReference type="CDD" id="cd10316">
    <property type="entry name" value="RGL4_M"/>
    <property type="match status" value="1"/>
</dbReference>
<evidence type="ECO:0000256" key="1">
    <source>
        <dbReference type="ARBA" id="ARBA00022729"/>
    </source>
</evidence>
<evidence type="ECO:0000259" key="3">
    <source>
        <dbReference type="Pfam" id="PF14686"/>
    </source>
</evidence>
<dbReference type="GO" id="GO:0030246">
    <property type="term" value="F:carbohydrate binding"/>
    <property type="evidence" value="ECO:0007669"/>
    <property type="project" value="InterPro"/>
</dbReference>
<reference evidence="4" key="1">
    <citation type="submission" date="2023-05" db="EMBL/GenBank/DDBJ databases">
        <title>Nepenthes gracilis genome sequencing.</title>
        <authorList>
            <person name="Fukushima K."/>
        </authorList>
    </citation>
    <scope>NUCLEOTIDE SEQUENCE</scope>
    <source>
        <strain evidence="4">SING2019-196</strain>
    </source>
</reference>
<dbReference type="InterPro" id="IPR029411">
    <property type="entry name" value="RG-lyase_III"/>
</dbReference>
<accession>A0AAD3T872</accession>
<name>A0AAD3T872_NEPGR</name>
<sequence length="390" mass="44805">MPLPDDRMPNRGQVLAYPEAVLLFNPVEDQFKGEVDDKYQYSDESQDIRVHGWICEDLVTGFWQITPSYEFRAGGPNKQFLTSHVGPTTLAMFTSAHYSGEELIPKFADGEPWKKVLGPVFMYVNSLPKGKDPRLLWDDAKEKMIEEVQSWPYSFPASEDFPKANERATFVGRLFVHDRYLEDVKVPAKGAFVGLAIPGEVGSWQRDCKGYQFWTQTDQEGRFVITNVHPGSYNLYGWVNGYIGDFKHDTLVNLTIGDDIDVGDLLFEPPRDGPTLWEIGEPERTAKEFFVPDPNPKYINRLYVNHPDKFRQYGLWERYAELYPHGDLVYTVNVSDYRKDWFFAHVTRKVGNGYNGSTWQVKFKLDIVDPKAVYKLRLALASATNAELEV</sequence>
<dbReference type="SUPFAM" id="SSF49452">
    <property type="entry name" value="Starch-binding domain-like"/>
    <property type="match status" value="1"/>
</dbReference>
<dbReference type="InterPro" id="IPR029413">
    <property type="entry name" value="RG-lyase_II"/>
</dbReference>
<dbReference type="SUPFAM" id="SSF49785">
    <property type="entry name" value="Galactose-binding domain-like"/>
    <property type="match status" value="1"/>
</dbReference>
<evidence type="ECO:0000313" key="5">
    <source>
        <dbReference type="Proteomes" id="UP001279734"/>
    </source>
</evidence>
<feature type="domain" description="Rhamnogalacturonan lyase" evidence="2">
    <location>
        <begin position="275"/>
        <end position="390"/>
    </location>
</feature>